<dbReference type="InterPro" id="IPR054095">
    <property type="entry name" value="Androglobin_V"/>
</dbReference>
<evidence type="ECO:0000313" key="5">
    <source>
        <dbReference type="RefSeq" id="XP_023564535.1"/>
    </source>
</evidence>
<evidence type="ECO:0000259" key="2">
    <source>
        <dbReference type="Pfam" id="PF22069"/>
    </source>
</evidence>
<dbReference type="InterPro" id="IPR054094">
    <property type="entry name" value="Androglobin_IV"/>
</dbReference>
<dbReference type="AlphaFoldDB" id="A0A6P6DWX6"/>
<accession>A0A6P6DWX6</accession>
<dbReference type="InterPro" id="IPR053033">
    <property type="entry name" value="Androglobin-like"/>
</dbReference>
<gene>
    <name evidence="5" type="primary">LOC111814869</name>
</gene>
<protein>
    <submittedName>
        <fullName evidence="5">Androglobin-like</fullName>
    </submittedName>
</protein>
<dbReference type="GeneID" id="111814869"/>
<reference evidence="5" key="1">
    <citation type="submission" date="2025-08" db="UniProtKB">
        <authorList>
            <consortium name="RefSeq"/>
        </authorList>
    </citation>
    <scope>IDENTIFICATION</scope>
</reference>
<sequence>MTVENDKDWIPLGSLENASSDLSFHAYTNTTPTSEANKGYTFVAEAFSGDIYLPASQWKLRIIGPYTPLPYLARDSPCSTFSVKEFRDYYIPNDKNILFRYSVKVASAHPVTIQVRTSKPDVFIKLQVLESEEAMVNSLGRGQAIIPVFTFLGNEKTVSSQSNKKVLPYHSPSKKEPEVYVKKKSTQGSQKPYKSRRGSGLTDSAPPLEDEVITVLPTTEENSNMPQQDYKYIVQCLVLHNSWPLTENQSMFVQALKDLEKKDIK</sequence>
<dbReference type="OrthoDB" id="9374162at2759"/>
<feature type="domain" description="Androglobin" evidence="3">
    <location>
        <begin position="81"/>
        <end position="264"/>
    </location>
</feature>
<organism evidence="4 5">
    <name type="scientific">Octodon degus</name>
    <name type="common">Degu</name>
    <name type="synonym">Sciurus degus</name>
    <dbReference type="NCBI Taxonomy" id="10160"/>
    <lineage>
        <taxon>Eukaryota</taxon>
        <taxon>Metazoa</taxon>
        <taxon>Chordata</taxon>
        <taxon>Craniata</taxon>
        <taxon>Vertebrata</taxon>
        <taxon>Euteleostomi</taxon>
        <taxon>Mammalia</taxon>
        <taxon>Eutheria</taxon>
        <taxon>Euarchontoglires</taxon>
        <taxon>Glires</taxon>
        <taxon>Rodentia</taxon>
        <taxon>Hystricomorpha</taxon>
        <taxon>Octodontidae</taxon>
        <taxon>Octodon</taxon>
    </lineage>
</organism>
<name>A0A6P6DWX6_OCTDE</name>
<evidence type="ECO:0000313" key="4">
    <source>
        <dbReference type="Proteomes" id="UP000515203"/>
    </source>
</evidence>
<feature type="non-terminal residue" evidence="5">
    <location>
        <position position="265"/>
    </location>
</feature>
<evidence type="ECO:0000256" key="1">
    <source>
        <dbReference type="SAM" id="MobiDB-lite"/>
    </source>
</evidence>
<dbReference type="Pfam" id="PF22070">
    <property type="entry name" value="Androglobin_V"/>
    <property type="match status" value="1"/>
</dbReference>
<proteinExistence type="predicted"/>
<feature type="domain" description="Androglobin" evidence="2">
    <location>
        <begin position="34"/>
        <end position="72"/>
    </location>
</feature>
<dbReference type="PANTHER" id="PTHR46298">
    <property type="entry name" value="ANDROGLOBIN"/>
    <property type="match status" value="1"/>
</dbReference>
<dbReference type="InParanoid" id="A0A6P6DWX6"/>
<dbReference type="RefSeq" id="XP_023564535.1">
    <property type="nucleotide sequence ID" value="XM_023708767.1"/>
</dbReference>
<dbReference type="Proteomes" id="UP000515203">
    <property type="component" value="Unplaced"/>
</dbReference>
<dbReference type="PANTHER" id="PTHR46298:SF1">
    <property type="entry name" value="ANDROGLOBIN"/>
    <property type="match status" value="1"/>
</dbReference>
<keyword evidence="4" id="KW-1185">Reference proteome</keyword>
<dbReference type="Pfam" id="PF22069">
    <property type="entry name" value="Androglobin_IV"/>
    <property type="match status" value="1"/>
</dbReference>
<evidence type="ECO:0000259" key="3">
    <source>
        <dbReference type="Pfam" id="PF22070"/>
    </source>
</evidence>
<feature type="region of interest" description="Disordered" evidence="1">
    <location>
        <begin position="162"/>
        <end position="207"/>
    </location>
</feature>